<dbReference type="Proteomes" id="UP001156641">
    <property type="component" value="Unassembled WGS sequence"/>
</dbReference>
<sequence length="371" mass="39590">MSEDQITALLSALNSSSADIQASALISTDGFVIASVLAAGMDEDRVSALIAATLSLGERTAMELSRGSLEQVMISGRQGSVLIVRAGRDAVMCAIAAKSAKLGQLFQEASAAVSSILVHEDTFNGILETHRAAKLIAPLPAAAAPEPPPSAPQPVPELPAAPEFAEEPTLVLDDTYLLKSATEPNQAPAGDNAPEAAAQDQTLHVLCEDVGFSPEDQAVIKSLRSLMRPLLPSLTARFYKVLLADPQMAPYIQNRVDTLKLTHTAWLENLFEGEYGADFVRRQQDIGEAHTRANIPPIYFAASMAFLRAAFPPLLTANISNPAEQAAASSSLLRLLDLCQYLIDPKYYHALIRLGQAQKQPAAPANRALSF</sequence>
<evidence type="ECO:0000313" key="2">
    <source>
        <dbReference type="EMBL" id="GLR66229.1"/>
    </source>
</evidence>
<dbReference type="InterPro" id="IPR004942">
    <property type="entry name" value="Roadblock/LAMTOR2_dom"/>
</dbReference>
<dbReference type="Pfam" id="PF03259">
    <property type="entry name" value="Robl_LC7"/>
    <property type="match status" value="1"/>
</dbReference>
<reference evidence="3" key="1">
    <citation type="journal article" date="2019" name="Int. J. Syst. Evol. Microbiol.">
        <title>The Global Catalogue of Microorganisms (GCM) 10K type strain sequencing project: providing services to taxonomists for standard genome sequencing and annotation.</title>
        <authorList>
            <consortium name="The Broad Institute Genomics Platform"/>
            <consortium name="The Broad Institute Genome Sequencing Center for Infectious Disease"/>
            <person name="Wu L."/>
            <person name="Ma J."/>
        </authorList>
    </citation>
    <scope>NUCLEOTIDE SEQUENCE [LARGE SCALE GENOMIC DNA]</scope>
    <source>
        <strain evidence="3">NBRC 112502</strain>
    </source>
</reference>
<comment type="caution">
    <text evidence="2">The sequence shown here is derived from an EMBL/GenBank/DDBJ whole genome shotgun (WGS) entry which is preliminary data.</text>
</comment>
<dbReference type="EMBL" id="BSOS01000013">
    <property type="protein sequence ID" value="GLR66229.1"/>
    <property type="molecule type" value="Genomic_DNA"/>
</dbReference>
<protein>
    <recommendedName>
        <fullName evidence="1">Roadblock/LAMTOR2 domain-containing protein</fullName>
    </recommendedName>
</protein>
<dbReference type="SMART" id="SM00960">
    <property type="entry name" value="Robl_LC7"/>
    <property type="match status" value="1"/>
</dbReference>
<dbReference type="Pfam" id="PF11563">
    <property type="entry name" value="Protoglobin"/>
    <property type="match status" value="1"/>
</dbReference>
<dbReference type="Gene3D" id="1.10.490.10">
    <property type="entry name" value="Globins"/>
    <property type="match status" value="1"/>
</dbReference>
<name>A0ABQ6A244_9PROT</name>
<dbReference type="InterPro" id="IPR012292">
    <property type="entry name" value="Globin/Proto"/>
</dbReference>
<evidence type="ECO:0000259" key="1">
    <source>
        <dbReference type="SMART" id="SM00960"/>
    </source>
</evidence>
<evidence type="ECO:0000313" key="3">
    <source>
        <dbReference type="Proteomes" id="UP001156641"/>
    </source>
</evidence>
<dbReference type="Gene3D" id="3.30.450.30">
    <property type="entry name" value="Dynein light chain 2a, cytoplasmic"/>
    <property type="match status" value="1"/>
</dbReference>
<dbReference type="InterPro" id="IPR037587">
    <property type="entry name" value="LAMTOR2-like"/>
</dbReference>
<dbReference type="CDD" id="cd01068">
    <property type="entry name" value="globin_sensor"/>
    <property type="match status" value="1"/>
</dbReference>
<dbReference type="InterPro" id="IPR044398">
    <property type="entry name" value="Globin-sensor_dom"/>
</dbReference>
<dbReference type="InterPro" id="IPR009050">
    <property type="entry name" value="Globin-like_sf"/>
</dbReference>
<keyword evidence="3" id="KW-1185">Reference proteome</keyword>
<gene>
    <name evidence="2" type="ORF">GCM10010909_09090</name>
</gene>
<organism evidence="2 3">
    <name type="scientific">Acidocella aquatica</name>
    <dbReference type="NCBI Taxonomy" id="1922313"/>
    <lineage>
        <taxon>Bacteria</taxon>
        <taxon>Pseudomonadati</taxon>
        <taxon>Pseudomonadota</taxon>
        <taxon>Alphaproteobacteria</taxon>
        <taxon>Acetobacterales</taxon>
        <taxon>Acidocellaceae</taxon>
        <taxon>Acidocella</taxon>
    </lineage>
</organism>
<dbReference type="SUPFAM" id="SSF103196">
    <property type="entry name" value="Roadblock/LC7 domain"/>
    <property type="match status" value="1"/>
</dbReference>
<dbReference type="PANTHER" id="PTHR13323">
    <property type="entry name" value="LATE ENDOSOMAL/LYSOSOMAL MP1 INTERACTING PROTEIN"/>
    <property type="match status" value="1"/>
</dbReference>
<feature type="domain" description="Roadblock/LAMTOR2" evidence="1">
    <location>
        <begin position="6"/>
        <end position="96"/>
    </location>
</feature>
<dbReference type="SUPFAM" id="SSF46458">
    <property type="entry name" value="Globin-like"/>
    <property type="match status" value="1"/>
</dbReference>
<dbReference type="RefSeq" id="WP_284256900.1">
    <property type="nucleotide sequence ID" value="NZ_BSOS01000013.1"/>
</dbReference>
<proteinExistence type="predicted"/>
<dbReference type="InterPro" id="IPR039379">
    <property type="entry name" value="Protoglobin_sensor_dom"/>
</dbReference>
<accession>A0ABQ6A244</accession>